<evidence type="ECO:0000313" key="1">
    <source>
        <dbReference type="EMBL" id="EHM52987.1"/>
    </source>
</evidence>
<proteinExistence type="predicted"/>
<organism evidence="1 2">
    <name type="scientific">Cardiobacterium valvarum F0432</name>
    <dbReference type="NCBI Taxonomy" id="797473"/>
    <lineage>
        <taxon>Bacteria</taxon>
        <taxon>Pseudomonadati</taxon>
        <taxon>Pseudomonadota</taxon>
        <taxon>Gammaproteobacteria</taxon>
        <taxon>Cardiobacteriales</taxon>
        <taxon>Cardiobacteriaceae</taxon>
        <taxon>Cardiobacterium</taxon>
    </lineage>
</organism>
<sequence>MRGKLQKNKVAGSSPAPLARQRVVQLDRTCRVSRYLVGAALCPYGVAQGSQMPKELQPPTLVVAGSNPAPAAINGRVAQR</sequence>
<gene>
    <name evidence="1" type="ORF">HMPREF9080_02020</name>
</gene>
<dbReference type="AlphaFoldDB" id="G9ZGW3"/>
<dbReference type="Proteomes" id="UP000004750">
    <property type="component" value="Unassembled WGS sequence"/>
</dbReference>
<evidence type="ECO:0000313" key="2">
    <source>
        <dbReference type="Proteomes" id="UP000004750"/>
    </source>
</evidence>
<protein>
    <submittedName>
        <fullName evidence="1">Uncharacterized protein</fullName>
    </submittedName>
</protein>
<reference evidence="1 2" key="1">
    <citation type="submission" date="2011-08" db="EMBL/GenBank/DDBJ databases">
        <authorList>
            <person name="Weinstock G."/>
            <person name="Sodergren E."/>
            <person name="Clifton S."/>
            <person name="Fulton L."/>
            <person name="Fulton B."/>
            <person name="Courtney L."/>
            <person name="Fronick C."/>
            <person name="Harrison M."/>
            <person name="Strong C."/>
            <person name="Farmer C."/>
            <person name="Delahaunty K."/>
            <person name="Markovic C."/>
            <person name="Hall O."/>
            <person name="Minx P."/>
            <person name="Tomlinson C."/>
            <person name="Mitreva M."/>
            <person name="Hou S."/>
            <person name="Chen J."/>
            <person name="Wollam A."/>
            <person name="Pepin K.H."/>
            <person name="Johnson M."/>
            <person name="Bhonagiri V."/>
            <person name="Zhang X."/>
            <person name="Suruliraj S."/>
            <person name="Warren W."/>
            <person name="Chinwalla A."/>
            <person name="Mardis E.R."/>
            <person name="Wilson R.K."/>
        </authorList>
    </citation>
    <scope>NUCLEOTIDE SEQUENCE [LARGE SCALE GENOMIC DNA]</scope>
    <source>
        <strain evidence="1 2">F0432</strain>
    </source>
</reference>
<name>G9ZGW3_9GAMM</name>
<dbReference type="EMBL" id="AGCM01000115">
    <property type="protein sequence ID" value="EHM52987.1"/>
    <property type="molecule type" value="Genomic_DNA"/>
</dbReference>
<comment type="caution">
    <text evidence="1">The sequence shown here is derived from an EMBL/GenBank/DDBJ whole genome shotgun (WGS) entry which is preliminary data.</text>
</comment>
<dbReference type="HOGENOM" id="CLU_2583263_0_0_6"/>
<accession>G9ZGW3</accession>